<evidence type="ECO:0000259" key="5">
    <source>
        <dbReference type="Pfam" id="PF00389"/>
    </source>
</evidence>
<dbReference type="EC" id="1.1.1.29" evidence="7"/>
<dbReference type="PANTHER" id="PTHR43761:SF1">
    <property type="entry name" value="D-ISOMER SPECIFIC 2-HYDROXYACID DEHYDROGENASE CATALYTIC DOMAIN-CONTAINING PROTEIN-RELATED"/>
    <property type="match status" value="1"/>
</dbReference>
<dbReference type="InterPro" id="IPR006140">
    <property type="entry name" value="D-isomer_DH_NAD-bd"/>
</dbReference>
<dbReference type="Pfam" id="PF00389">
    <property type="entry name" value="2-Hacid_dh"/>
    <property type="match status" value="1"/>
</dbReference>
<proteinExistence type="inferred from homology"/>
<evidence type="ECO:0000313" key="8">
    <source>
        <dbReference type="Proteomes" id="UP000838100"/>
    </source>
</evidence>
<evidence type="ECO:0000256" key="2">
    <source>
        <dbReference type="ARBA" id="ARBA00023002"/>
    </source>
</evidence>
<keyword evidence="3" id="KW-0520">NAD</keyword>
<evidence type="ECO:0000256" key="3">
    <source>
        <dbReference type="ARBA" id="ARBA00023027"/>
    </source>
</evidence>
<evidence type="ECO:0000256" key="1">
    <source>
        <dbReference type="ARBA" id="ARBA00005854"/>
    </source>
</evidence>
<evidence type="ECO:0000259" key="6">
    <source>
        <dbReference type="Pfam" id="PF02826"/>
    </source>
</evidence>
<dbReference type="PROSITE" id="PS00671">
    <property type="entry name" value="D_2_HYDROXYACID_DH_3"/>
    <property type="match status" value="1"/>
</dbReference>
<organism evidence="7 8">
    <name type="scientific">Sinobacterium norvegicum</name>
    <dbReference type="NCBI Taxonomy" id="1641715"/>
    <lineage>
        <taxon>Bacteria</taxon>
        <taxon>Pseudomonadati</taxon>
        <taxon>Pseudomonadota</taxon>
        <taxon>Gammaproteobacteria</taxon>
        <taxon>Cellvibrionales</taxon>
        <taxon>Spongiibacteraceae</taxon>
        <taxon>Sinobacterium</taxon>
    </lineage>
</organism>
<dbReference type="Gene3D" id="3.40.50.720">
    <property type="entry name" value="NAD(P)-binding Rossmann-like Domain"/>
    <property type="match status" value="2"/>
</dbReference>
<dbReference type="Pfam" id="PF02826">
    <property type="entry name" value="2-Hacid_dh_C"/>
    <property type="match status" value="1"/>
</dbReference>
<keyword evidence="2 4" id="KW-0560">Oxidoreductase</keyword>
<protein>
    <submittedName>
        <fullName evidence="7">Glycerate dehydrogenase</fullName>
        <ecNumber evidence="7">1.1.1.29</ecNumber>
    </submittedName>
</protein>
<feature type="domain" description="D-isomer specific 2-hydroxyacid dehydrogenase NAD-binding" evidence="6">
    <location>
        <begin position="110"/>
        <end position="289"/>
    </location>
</feature>
<dbReference type="EMBL" id="CAKLPX010000001">
    <property type="protein sequence ID" value="CAH0990822.1"/>
    <property type="molecule type" value="Genomic_DNA"/>
</dbReference>
<sequence>MIKAVVLDADTLVPEQLDLTGLSDLEGVEWQWYAATQPQECAERIADADIVLTNKVGIGEAEIAAAPRLKYIAVMATGTNVIDILAAKQRGVVVSNIVGYSAPSLMQHTMMMLLALAGKLLPTNAQIGRGEWQRAEHFCLLDFPAVELAGKTLGLIGLGVTAKSVAAMAEAFEMKVMVAQRPGSNICPAGRVPLAQLLSEADFISIHCPLTEATKGLIAASQLQQMKSTAYIINTARGGIIEEQALADALRAGEIAGAAVDVLTVEPPTAGNPLLAADIPNLIVTPHSGWGSIESRQRMVDQLVRVVAGFIAAEPINIVVS</sequence>
<gene>
    <name evidence="7" type="primary">hprA</name>
    <name evidence="7" type="ORF">SIN8267_00922</name>
</gene>
<dbReference type="InterPro" id="IPR029753">
    <property type="entry name" value="D-isomer_DH_CS"/>
</dbReference>
<dbReference type="GO" id="GO:0008465">
    <property type="term" value="F:hydroxypyruvate reductase (NADH) activity"/>
    <property type="evidence" value="ECO:0007669"/>
    <property type="project" value="UniProtKB-EC"/>
</dbReference>
<comment type="similarity">
    <text evidence="1 4">Belongs to the D-isomer specific 2-hydroxyacid dehydrogenase family.</text>
</comment>
<dbReference type="SUPFAM" id="SSF51735">
    <property type="entry name" value="NAD(P)-binding Rossmann-fold domains"/>
    <property type="match status" value="1"/>
</dbReference>
<dbReference type="InterPro" id="IPR006139">
    <property type="entry name" value="D-isomer_2_OHA_DH_cat_dom"/>
</dbReference>
<dbReference type="InterPro" id="IPR036291">
    <property type="entry name" value="NAD(P)-bd_dom_sf"/>
</dbReference>
<keyword evidence="8" id="KW-1185">Reference proteome</keyword>
<dbReference type="SUPFAM" id="SSF52283">
    <property type="entry name" value="Formate/glycerate dehydrogenase catalytic domain-like"/>
    <property type="match status" value="1"/>
</dbReference>
<dbReference type="CDD" id="cd12162">
    <property type="entry name" value="2-Hacid_dh_4"/>
    <property type="match status" value="1"/>
</dbReference>
<dbReference type="PANTHER" id="PTHR43761">
    <property type="entry name" value="D-ISOMER SPECIFIC 2-HYDROXYACID DEHYDROGENASE FAMILY PROTEIN (AFU_ORTHOLOGUE AFUA_1G13630)"/>
    <property type="match status" value="1"/>
</dbReference>
<comment type="caution">
    <text evidence="7">The sequence shown here is derived from an EMBL/GenBank/DDBJ whole genome shotgun (WGS) entry which is preliminary data.</text>
</comment>
<evidence type="ECO:0000256" key="4">
    <source>
        <dbReference type="RuleBase" id="RU003719"/>
    </source>
</evidence>
<dbReference type="InterPro" id="IPR050418">
    <property type="entry name" value="D-iso_2-hydroxyacid_DH_PdxB"/>
</dbReference>
<evidence type="ECO:0000313" key="7">
    <source>
        <dbReference type="EMBL" id="CAH0990822.1"/>
    </source>
</evidence>
<dbReference type="Proteomes" id="UP000838100">
    <property type="component" value="Unassembled WGS sequence"/>
</dbReference>
<accession>A0ABN8EHK2</accession>
<dbReference type="RefSeq" id="WP_237443492.1">
    <property type="nucleotide sequence ID" value="NZ_CAKLPX010000001.1"/>
</dbReference>
<feature type="domain" description="D-isomer specific 2-hydroxyacid dehydrogenase catalytic" evidence="5">
    <location>
        <begin position="24"/>
        <end position="318"/>
    </location>
</feature>
<name>A0ABN8EHK2_9GAMM</name>
<reference evidence="7" key="1">
    <citation type="submission" date="2021-12" db="EMBL/GenBank/DDBJ databases">
        <authorList>
            <person name="Rodrigo-Torres L."/>
            <person name="Arahal R. D."/>
            <person name="Lucena T."/>
        </authorList>
    </citation>
    <scope>NUCLEOTIDE SEQUENCE</scope>
    <source>
        <strain evidence="7">CECT 8267</strain>
    </source>
</reference>